<evidence type="ECO:0000313" key="4">
    <source>
        <dbReference type="EMBL" id="TRY18104.1"/>
    </source>
</evidence>
<evidence type="ECO:0000313" key="5">
    <source>
        <dbReference type="Proteomes" id="UP000317638"/>
    </source>
</evidence>
<evidence type="ECO:0000259" key="3">
    <source>
        <dbReference type="SMART" id="SM01027"/>
    </source>
</evidence>
<dbReference type="AlphaFoldDB" id="A0A553K076"/>
<evidence type="ECO:0000259" key="2">
    <source>
        <dbReference type="SMART" id="SM00849"/>
    </source>
</evidence>
<gene>
    <name evidence="4" type="ORF">FOJ82_08580</name>
</gene>
<dbReference type="OrthoDB" id="2971563at2"/>
<dbReference type="InterPro" id="IPR050698">
    <property type="entry name" value="MBL"/>
</dbReference>
<dbReference type="SMART" id="SM01027">
    <property type="entry name" value="Beta-Casp"/>
    <property type="match status" value="1"/>
</dbReference>
<protein>
    <submittedName>
        <fullName evidence="4">MBL fold metallo-hydrolase</fullName>
    </submittedName>
</protein>
<dbReference type="Pfam" id="PF10996">
    <property type="entry name" value="Beta-Casp"/>
    <property type="match status" value="1"/>
</dbReference>
<dbReference type="GO" id="GO:0016787">
    <property type="term" value="F:hydrolase activity"/>
    <property type="evidence" value="ECO:0007669"/>
    <property type="project" value="UniProtKB-KW"/>
</dbReference>
<feature type="domain" description="Metallo-beta-lactamase" evidence="2">
    <location>
        <begin position="17"/>
        <end position="227"/>
    </location>
</feature>
<dbReference type="GO" id="GO:0004521">
    <property type="term" value="F:RNA endonuclease activity"/>
    <property type="evidence" value="ECO:0007669"/>
    <property type="project" value="TreeGrafter"/>
</dbReference>
<proteinExistence type="predicted"/>
<dbReference type="PANTHER" id="PTHR11203">
    <property type="entry name" value="CLEAVAGE AND POLYADENYLATION SPECIFICITY FACTOR FAMILY MEMBER"/>
    <property type="match status" value="1"/>
</dbReference>
<dbReference type="Proteomes" id="UP000317638">
    <property type="component" value="Unassembled WGS sequence"/>
</dbReference>
<keyword evidence="1 4" id="KW-0378">Hydrolase</keyword>
<comment type="caution">
    <text evidence="4">The sequence shown here is derived from an EMBL/GenBank/DDBJ whole genome shotgun (WGS) entry which is preliminary data.</text>
</comment>
<feature type="domain" description="Beta-Casp" evidence="3">
    <location>
        <begin position="251"/>
        <end position="371"/>
    </location>
</feature>
<dbReference type="PANTHER" id="PTHR11203:SF37">
    <property type="entry name" value="INTEGRATOR COMPLEX SUBUNIT 11"/>
    <property type="match status" value="1"/>
</dbReference>
<dbReference type="SMART" id="SM00849">
    <property type="entry name" value="Lactamase_B"/>
    <property type="match status" value="1"/>
</dbReference>
<reference evidence="4 5" key="1">
    <citation type="submission" date="2019-07" db="EMBL/GenBank/DDBJ databases">
        <authorList>
            <person name="Zhou L.-Y."/>
        </authorList>
    </citation>
    <scope>NUCLEOTIDE SEQUENCE [LARGE SCALE GENOMIC DNA]</scope>
    <source>
        <strain evidence="4 5">YIM 101269</strain>
    </source>
</reference>
<accession>A0A553K076</accession>
<dbReference type="RefSeq" id="WP_143938080.1">
    <property type="nucleotide sequence ID" value="NZ_VKKG01000003.1"/>
</dbReference>
<organism evidence="4 5">
    <name type="scientific">Tessaracoccus rhinocerotis</name>
    <dbReference type="NCBI Taxonomy" id="1689449"/>
    <lineage>
        <taxon>Bacteria</taxon>
        <taxon>Bacillati</taxon>
        <taxon>Actinomycetota</taxon>
        <taxon>Actinomycetes</taxon>
        <taxon>Propionibacteriales</taxon>
        <taxon>Propionibacteriaceae</taxon>
        <taxon>Tessaracoccus</taxon>
    </lineage>
</organism>
<evidence type="ECO:0000256" key="1">
    <source>
        <dbReference type="ARBA" id="ARBA00022801"/>
    </source>
</evidence>
<dbReference type="Pfam" id="PF12706">
    <property type="entry name" value="Lactamase_B_2"/>
    <property type="match status" value="1"/>
</dbReference>
<dbReference type="Gene3D" id="3.40.50.10890">
    <property type="match status" value="1"/>
</dbReference>
<dbReference type="EMBL" id="VKKG01000003">
    <property type="protein sequence ID" value="TRY18104.1"/>
    <property type="molecule type" value="Genomic_DNA"/>
</dbReference>
<dbReference type="InterPro" id="IPR011108">
    <property type="entry name" value="RMMBL"/>
</dbReference>
<dbReference type="CDD" id="cd16295">
    <property type="entry name" value="TTHA0252-CPSF-like_MBL-fold"/>
    <property type="match status" value="1"/>
</dbReference>
<dbReference type="Gene3D" id="3.60.15.10">
    <property type="entry name" value="Ribonuclease Z/Hydroxyacylglutathione hydrolase-like"/>
    <property type="match status" value="1"/>
</dbReference>
<dbReference type="SUPFAM" id="SSF56281">
    <property type="entry name" value="Metallo-hydrolase/oxidoreductase"/>
    <property type="match status" value="1"/>
</dbReference>
<sequence>MTAPVTLQFLGASGTVTGSKYLVEAGERRLLVDAGMYQGAKELRLRNREPFPDASTLDLVVVTHAHADHTSYLPALVNQGFSGPIFCTQGTARLAEIVLRDSAYLQELETENAIRGGYSKHAHPEPLYTKADAEWTIELFQTVEFDTDVALGHGVVARWTRAGHILASASVNVTIDGVAVLFSGDLGRESHPVVRHRDTPPGARWVLCESTYGDREHEDPAVAHVAMADAITRTVARGGSVVIPAFAIDRTEAVLHALVALQREGRIPEVPVLVDGPMSMRALDVYRDMPEELAEGVTVEDFLGLRRLEEVRTSRQSRKARDEKGSRIIISSSGMLEGGRVLSWLQKLLPDEKNCVVIVGYQGEGTRGRDIIEGARHVKINGRHVPVRAEIVDENGFSAHAGASELVSWVAALDPRPETVFLVHGEPGSAAALEERIETELGITTVVARHGEKVLLSEPVDEDLEDSEE</sequence>
<dbReference type="InterPro" id="IPR022712">
    <property type="entry name" value="Beta_Casp"/>
</dbReference>
<name>A0A553K076_9ACTN</name>
<dbReference type="InterPro" id="IPR036866">
    <property type="entry name" value="RibonucZ/Hydroxyglut_hydro"/>
</dbReference>
<keyword evidence="5" id="KW-1185">Reference proteome</keyword>
<dbReference type="InterPro" id="IPR001279">
    <property type="entry name" value="Metallo-B-lactamas"/>
</dbReference>
<dbReference type="Pfam" id="PF07521">
    <property type="entry name" value="RMMBL"/>
    <property type="match status" value="1"/>
</dbReference>